<gene>
    <name evidence="2" type="ORF">CG716_25960</name>
</gene>
<protein>
    <recommendedName>
        <fullName evidence="4">DUF4247 domain-containing protein</fullName>
    </recommendedName>
</protein>
<reference evidence="2 3" key="1">
    <citation type="submission" date="2017-07" db="EMBL/GenBank/DDBJ databases">
        <title>The new phylogeny of genus Mycobacterium.</title>
        <authorList>
            <person name="Tortoli E."/>
            <person name="Trovato A."/>
            <person name="Cirillo D.M."/>
        </authorList>
    </citation>
    <scope>NUCLEOTIDE SEQUENCE [LARGE SCALE GENOMIC DNA]</scope>
    <source>
        <strain evidence="2 3">ATCC 33027</strain>
    </source>
</reference>
<evidence type="ECO:0008006" key="4">
    <source>
        <dbReference type="Google" id="ProtNLM"/>
    </source>
</evidence>
<feature type="compositionally biased region" description="Gly residues" evidence="1">
    <location>
        <begin position="136"/>
        <end position="145"/>
    </location>
</feature>
<evidence type="ECO:0000313" key="3">
    <source>
        <dbReference type="Proteomes" id="UP000216063"/>
    </source>
</evidence>
<dbReference type="InterPro" id="IPR025341">
    <property type="entry name" value="DUF4247"/>
</dbReference>
<proteinExistence type="predicted"/>
<organism evidence="2 3">
    <name type="scientific">Mycolicibacterium sphagni</name>
    <dbReference type="NCBI Taxonomy" id="1786"/>
    <lineage>
        <taxon>Bacteria</taxon>
        <taxon>Bacillati</taxon>
        <taxon>Actinomycetota</taxon>
        <taxon>Actinomycetes</taxon>
        <taxon>Mycobacteriales</taxon>
        <taxon>Mycobacteriaceae</taxon>
        <taxon>Mycolicibacterium</taxon>
    </lineage>
</organism>
<dbReference type="AlphaFoldDB" id="A0A255D7F1"/>
<dbReference type="Proteomes" id="UP000216063">
    <property type="component" value="Unassembled WGS sequence"/>
</dbReference>
<name>A0A255D7F1_9MYCO</name>
<feature type="compositionally biased region" description="Low complexity" evidence="1">
    <location>
        <begin position="124"/>
        <end position="135"/>
    </location>
</feature>
<evidence type="ECO:0000313" key="2">
    <source>
        <dbReference type="EMBL" id="OYN75339.1"/>
    </source>
</evidence>
<dbReference type="OrthoDB" id="3783200at2"/>
<comment type="caution">
    <text evidence="2">The sequence shown here is derived from an EMBL/GenBank/DDBJ whole genome shotgun (WGS) entry which is preliminary data.</text>
</comment>
<evidence type="ECO:0000256" key="1">
    <source>
        <dbReference type="SAM" id="MobiDB-lite"/>
    </source>
</evidence>
<feature type="region of interest" description="Disordered" evidence="1">
    <location>
        <begin position="124"/>
        <end position="145"/>
    </location>
</feature>
<accession>A0A255D7F1</accession>
<dbReference type="Pfam" id="PF14042">
    <property type="entry name" value="DUF4247"/>
    <property type="match status" value="1"/>
</dbReference>
<sequence length="145" mass="15245">MTRTRLFVIAGVMLVAAVVCLVLGVMQISADQDVESYISGHYQQYGSDPNAVRYVCSGAPSNVADDIEDFQDSEARASDDNSEYLRYDDSIVVVGPDGDRPCTVRVEDINGGYSHGSYIFLGPGFHPGSPDSSSGGSSGGPGGVK</sequence>
<keyword evidence="3" id="KW-1185">Reference proteome</keyword>
<dbReference type="RefSeq" id="WP_094484030.1">
    <property type="nucleotide sequence ID" value="NZ_JACKSC010000012.1"/>
</dbReference>
<dbReference type="EMBL" id="NOZR01000030">
    <property type="protein sequence ID" value="OYN75339.1"/>
    <property type="molecule type" value="Genomic_DNA"/>
</dbReference>